<dbReference type="Proteomes" id="UP001501285">
    <property type="component" value="Unassembled WGS sequence"/>
</dbReference>
<dbReference type="RefSeq" id="WP_343990908.1">
    <property type="nucleotide sequence ID" value="NZ_BAAANB010000021.1"/>
</dbReference>
<evidence type="ECO:0000313" key="2">
    <source>
        <dbReference type="Proteomes" id="UP001501285"/>
    </source>
</evidence>
<evidence type="ECO:0008006" key="3">
    <source>
        <dbReference type="Google" id="ProtNLM"/>
    </source>
</evidence>
<dbReference type="EMBL" id="BAAANB010000021">
    <property type="protein sequence ID" value="GAA2030666.1"/>
    <property type="molecule type" value="Genomic_DNA"/>
</dbReference>
<name>A0ABP5FSN7_9MICO</name>
<evidence type="ECO:0000313" key="1">
    <source>
        <dbReference type="EMBL" id="GAA2030666.1"/>
    </source>
</evidence>
<keyword evidence="2" id="KW-1185">Reference proteome</keyword>
<gene>
    <name evidence="1" type="ORF">GCM10009740_20440</name>
</gene>
<organism evidence="1 2">
    <name type="scientific">Terrabacter terrae</name>
    <dbReference type="NCBI Taxonomy" id="318434"/>
    <lineage>
        <taxon>Bacteria</taxon>
        <taxon>Bacillati</taxon>
        <taxon>Actinomycetota</taxon>
        <taxon>Actinomycetes</taxon>
        <taxon>Micrococcales</taxon>
        <taxon>Intrasporangiaceae</taxon>
        <taxon>Terrabacter</taxon>
    </lineage>
</organism>
<protein>
    <recommendedName>
        <fullName evidence="3">Asp23/Gls24 family envelope stress response protein</fullName>
    </recommendedName>
</protein>
<accession>A0ABP5FSN7</accession>
<comment type="caution">
    <text evidence="1">The sequence shown here is derived from an EMBL/GenBank/DDBJ whole genome shotgun (WGS) entry which is preliminary data.</text>
</comment>
<proteinExistence type="predicted"/>
<reference evidence="2" key="1">
    <citation type="journal article" date="2019" name="Int. J. Syst. Evol. Microbiol.">
        <title>The Global Catalogue of Microorganisms (GCM) 10K type strain sequencing project: providing services to taxonomists for standard genome sequencing and annotation.</title>
        <authorList>
            <consortium name="The Broad Institute Genomics Platform"/>
            <consortium name="The Broad Institute Genome Sequencing Center for Infectious Disease"/>
            <person name="Wu L."/>
            <person name="Ma J."/>
        </authorList>
    </citation>
    <scope>NUCLEOTIDE SEQUENCE [LARGE SCALE GENOMIC DNA]</scope>
    <source>
        <strain evidence="2">JCM 14283</strain>
    </source>
</reference>
<sequence>MTGEPGAGGNLAPPESTSTEMADAVAAVVLLVPGVAGLHPGAFGEAATHLPGRTVRGVQLRTGSTTVHVVLEWGAPAQTTAEQVREAVAGLTHGPVDVVVADVATPGGTAKARES</sequence>